<dbReference type="InterPro" id="IPR036901">
    <property type="entry name" value="Asp/Orn_carbamoylTrfase_sf"/>
</dbReference>
<dbReference type="Proteomes" id="UP000325292">
    <property type="component" value="Chromosome"/>
</dbReference>
<protein>
    <recommendedName>
        <fullName evidence="4 7">Ornithine carbamoyltransferase</fullName>
        <shortName evidence="7">OTCase</shortName>
        <ecNumber evidence="3 7">2.1.3.3</ecNumber>
    </recommendedName>
</protein>
<feature type="domain" description="Aspartate/ornithine carbamoyltransferase Asp/Orn-binding" evidence="8">
    <location>
        <begin position="153"/>
        <end position="305"/>
    </location>
</feature>
<dbReference type="InterPro" id="IPR006130">
    <property type="entry name" value="Asp/Orn_carbamoylTrfase"/>
</dbReference>
<keyword evidence="11" id="KW-1185">Reference proteome</keyword>
<feature type="binding site" evidence="7">
    <location>
        <position position="295"/>
    </location>
    <ligand>
        <name>carbamoyl phosphate</name>
        <dbReference type="ChEBI" id="CHEBI:58228"/>
    </ligand>
</feature>
<feature type="binding site" evidence="7">
    <location>
        <begin position="267"/>
        <end position="268"/>
    </location>
    <ligand>
        <name>carbamoyl phosphate</name>
        <dbReference type="ChEBI" id="CHEBI:58228"/>
    </ligand>
</feature>
<comment type="pathway">
    <text evidence="1">Amino-acid biosynthesis; L-arginine biosynthesis; L-arginine from L-ornithine and carbamoyl phosphate: step 1/3.</text>
</comment>
<dbReference type="InterPro" id="IPR024904">
    <property type="entry name" value="OTCase_ArgI"/>
</dbReference>
<dbReference type="PRINTS" id="PR00100">
    <property type="entry name" value="AOTCASE"/>
</dbReference>
<keyword evidence="5 7" id="KW-0808">Transferase</keyword>
<dbReference type="EMBL" id="CP019454">
    <property type="protein sequence ID" value="AUW95356.1"/>
    <property type="molecule type" value="Genomic_DNA"/>
</dbReference>
<dbReference type="InterPro" id="IPR006131">
    <property type="entry name" value="Asp_carbamoyltransf_Asp/Orn-bd"/>
</dbReference>
<feature type="binding site" evidence="7">
    <location>
        <position position="106"/>
    </location>
    <ligand>
        <name>carbamoyl phosphate</name>
        <dbReference type="ChEBI" id="CHEBI:58228"/>
    </ligand>
</feature>
<evidence type="ECO:0000313" key="10">
    <source>
        <dbReference type="EMBL" id="AUW95356.1"/>
    </source>
</evidence>
<dbReference type="PANTHER" id="PTHR45753">
    <property type="entry name" value="ORNITHINE CARBAMOYLTRANSFERASE, MITOCHONDRIAL"/>
    <property type="match status" value="1"/>
</dbReference>
<evidence type="ECO:0000256" key="3">
    <source>
        <dbReference type="ARBA" id="ARBA00013007"/>
    </source>
</evidence>
<sequence length="310" mass="34010">MRVQGRSVISLKEWTPAEIKQVLMTAQWMKANPKVAEIQYALRGKSVAMIFELPSTRTRVSFQVAIQSLGAAPVILDWENSQLGRGEPIEDTARVLSRYVDALVVRAKSHEMVQQLQKWATVPVFNALTDAAHPFQVLADALTIWENTGYLAGAKLTYVGDGNNMANSYLVIGAKLGMHVSVACPAGWMPKEDVVAYAQQEAEVTGGSIHITSDPEQAVFGADAVATDVFVSMGDEDSEQKREALKPYQVNARLMAMAKSNAIFLHCLPAHRGEEVTADVLEGPQSVVFDEAENRLHVQKSVLYHTLAEF</sequence>
<feature type="binding site" evidence="7">
    <location>
        <position position="82"/>
    </location>
    <ligand>
        <name>carbamoyl phosphate</name>
        <dbReference type="ChEBI" id="CHEBI:58228"/>
    </ligand>
</feature>
<evidence type="ECO:0000256" key="5">
    <source>
        <dbReference type="ARBA" id="ARBA00022679"/>
    </source>
</evidence>
<feature type="binding site" evidence="7">
    <location>
        <begin position="133"/>
        <end position="136"/>
    </location>
    <ligand>
        <name>carbamoyl phosphate</name>
        <dbReference type="ChEBI" id="CHEBI:58228"/>
    </ligand>
</feature>
<proteinExistence type="inferred from homology"/>
<dbReference type="PRINTS" id="PR00102">
    <property type="entry name" value="OTCASE"/>
</dbReference>
<dbReference type="HAMAP" id="MF_01109">
    <property type="entry name" value="OTCase"/>
    <property type="match status" value="1"/>
</dbReference>
<comment type="subcellular location">
    <subcellularLocation>
        <location evidence="7">Cytoplasm</location>
    </subcellularLocation>
</comment>
<comment type="similarity">
    <text evidence="2 7">Belongs to the aspartate/ornithine carbamoyltransferase superfamily. OTCase family.</text>
</comment>
<feature type="binding site" evidence="7">
    <location>
        <begin position="232"/>
        <end position="233"/>
    </location>
    <ligand>
        <name>L-ornithine</name>
        <dbReference type="ChEBI" id="CHEBI:46911"/>
    </ligand>
</feature>
<dbReference type="PANTHER" id="PTHR45753:SF3">
    <property type="entry name" value="ORNITHINE TRANSCARBAMYLASE, MITOCHONDRIAL"/>
    <property type="match status" value="1"/>
</dbReference>
<evidence type="ECO:0000256" key="4">
    <source>
        <dbReference type="ARBA" id="ARBA00016634"/>
    </source>
</evidence>
<reference evidence="10 11" key="1">
    <citation type="journal article" date="2019" name="Sci. Rep.">
        <title>Sulfobacillus thermotolerans: new insights into resistance and metabolic capacities of acidophilic chemolithotrophs.</title>
        <authorList>
            <person name="Panyushkina A.E."/>
            <person name="Babenko V.V."/>
            <person name="Nikitina A.S."/>
            <person name="Selezneva O.V."/>
            <person name="Tsaplina I.A."/>
            <person name="Letarova M.A."/>
            <person name="Kostryukova E.S."/>
            <person name="Letarov A.V."/>
        </authorList>
    </citation>
    <scope>NUCLEOTIDE SEQUENCE [LARGE SCALE GENOMIC DNA]</scope>
    <source>
        <strain evidence="10 11">Kr1</strain>
    </source>
</reference>
<feature type="binding site" evidence="7">
    <location>
        <begin position="55"/>
        <end position="58"/>
    </location>
    <ligand>
        <name>carbamoyl phosphate</name>
        <dbReference type="ChEBI" id="CHEBI:58228"/>
    </ligand>
</feature>
<evidence type="ECO:0000259" key="9">
    <source>
        <dbReference type="Pfam" id="PF02729"/>
    </source>
</evidence>
<feature type="binding site" evidence="7">
    <location>
        <position position="228"/>
    </location>
    <ligand>
        <name>L-ornithine</name>
        <dbReference type="ChEBI" id="CHEBI:46911"/>
    </ligand>
</feature>
<organism evidence="10 11">
    <name type="scientific">Sulfobacillus thermotolerans</name>
    <dbReference type="NCBI Taxonomy" id="338644"/>
    <lineage>
        <taxon>Bacteria</taxon>
        <taxon>Bacillati</taxon>
        <taxon>Bacillota</taxon>
        <taxon>Clostridia</taxon>
        <taxon>Eubacteriales</taxon>
        <taxon>Clostridiales Family XVII. Incertae Sedis</taxon>
        <taxon>Sulfobacillus</taxon>
    </lineage>
</organism>
<evidence type="ECO:0000259" key="8">
    <source>
        <dbReference type="Pfam" id="PF00185"/>
    </source>
</evidence>
<name>A0ABM6RVN7_9FIRM</name>
<dbReference type="InterPro" id="IPR006132">
    <property type="entry name" value="Asp/Orn_carbamoyltranf_P-bd"/>
</dbReference>
<evidence type="ECO:0000313" key="11">
    <source>
        <dbReference type="Proteomes" id="UP000325292"/>
    </source>
</evidence>
<gene>
    <name evidence="10" type="ORF">BXT84_02700</name>
</gene>
<evidence type="ECO:0000256" key="1">
    <source>
        <dbReference type="ARBA" id="ARBA00004975"/>
    </source>
</evidence>
<dbReference type="EC" id="2.1.3.3" evidence="3 7"/>
<comment type="catalytic activity">
    <reaction evidence="6 7">
        <text>carbamoyl phosphate + L-ornithine = L-citrulline + phosphate + H(+)</text>
        <dbReference type="Rhea" id="RHEA:19513"/>
        <dbReference type="ChEBI" id="CHEBI:15378"/>
        <dbReference type="ChEBI" id="CHEBI:43474"/>
        <dbReference type="ChEBI" id="CHEBI:46911"/>
        <dbReference type="ChEBI" id="CHEBI:57743"/>
        <dbReference type="ChEBI" id="CHEBI:58228"/>
        <dbReference type="EC" id="2.1.3.3"/>
    </reaction>
</comment>
<feature type="binding site" evidence="7">
    <location>
        <position position="164"/>
    </location>
    <ligand>
        <name>L-ornithine</name>
        <dbReference type="ChEBI" id="CHEBI:46911"/>
    </ligand>
</feature>
<evidence type="ECO:0000256" key="2">
    <source>
        <dbReference type="ARBA" id="ARBA00007805"/>
    </source>
</evidence>
<feature type="domain" description="Aspartate/ornithine carbamoyltransferase carbamoyl-P binding" evidence="9">
    <location>
        <begin position="6"/>
        <end position="146"/>
    </location>
</feature>
<evidence type="ECO:0000256" key="6">
    <source>
        <dbReference type="ARBA" id="ARBA00048772"/>
    </source>
</evidence>
<dbReference type="NCBIfam" id="TIGR00658">
    <property type="entry name" value="orni_carb_tr"/>
    <property type="match status" value="1"/>
</dbReference>
<dbReference type="Gene3D" id="3.40.50.1370">
    <property type="entry name" value="Aspartate/ornithine carbamoyltransferase"/>
    <property type="match status" value="2"/>
</dbReference>
<dbReference type="SUPFAM" id="SSF53671">
    <property type="entry name" value="Aspartate/ornithine carbamoyltransferase"/>
    <property type="match status" value="1"/>
</dbReference>
<keyword evidence="7" id="KW-0963">Cytoplasm</keyword>
<dbReference type="Pfam" id="PF00185">
    <property type="entry name" value="OTCace"/>
    <property type="match status" value="1"/>
</dbReference>
<dbReference type="InterPro" id="IPR002292">
    <property type="entry name" value="Orn/put_carbamltrans"/>
</dbReference>
<dbReference type="Pfam" id="PF02729">
    <property type="entry name" value="OTCace_N"/>
    <property type="match status" value="1"/>
</dbReference>
<accession>A0ABM6RVN7</accession>
<evidence type="ECO:0000256" key="7">
    <source>
        <dbReference type="HAMAP-Rule" id="MF_01109"/>
    </source>
</evidence>
<dbReference type="NCBIfam" id="NF001986">
    <property type="entry name" value="PRK00779.1"/>
    <property type="match status" value="1"/>
</dbReference>